<name>A0A2T4UHU9_9ACTN</name>
<protein>
    <submittedName>
        <fullName evidence="1">Uncharacterized protein</fullName>
    </submittedName>
</protein>
<evidence type="ECO:0000313" key="2">
    <source>
        <dbReference type="Proteomes" id="UP000240739"/>
    </source>
</evidence>
<sequence>MTLCLLRFPDAFPARARRGEIRWQLFLCREVRDVLPTSRPDTLHVVFDGPVRLDRWAAALAQEGLPAPTLVPGSVVRARTATPDRGG</sequence>
<dbReference type="AlphaFoldDB" id="A0A2T4UHU9"/>
<organism evidence="1 2">
    <name type="scientific">Paraconexibacter algicola</name>
    <dbReference type="NCBI Taxonomy" id="2133960"/>
    <lineage>
        <taxon>Bacteria</taxon>
        <taxon>Bacillati</taxon>
        <taxon>Actinomycetota</taxon>
        <taxon>Thermoleophilia</taxon>
        <taxon>Solirubrobacterales</taxon>
        <taxon>Paraconexibacteraceae</taxon>
        <taxon>Paraconexibacter</taxon>
    </lineage>
</organism>
<dbReference type="EMBL" id="PYYB01000001">
    <property type="protein sequence ID" value="PTL58810.1"/>
    <property type="molecule type" value="Genomic_DNA"/>
</dbReference>
<evidence type="ECO:0000313" key="1">
    <source>
        <dbReference type="EMBL" id="PTL58810.1"/>
    </source>
</evidence>
<accession>A0A2T4UHU9</accession>
<reference evidence="1 2" key="1">
    <citation type="submission" date="2018-03" db="EMBL/GenBank/DDBJ databases">
        <title>Aquarubrobacter algicola gen. nov., sp. nov., a novel actinobacterium isolated from shallow eutrophic lake during the end of cyanobacterial harmful algal blooms.</title>
        <authorList>
            <person name="Chun S.J."/>
        </authorList>
    </citation>
    <scope>NUCLEOTIDE SEQUENCE [LARGE SCALE GENOMIC DNA]</scope>
    <source>
        <strain evidence="1 2">Seoho-28</strain>
    </source>
</reference>
<dbReference type="RefSeq" id="WP_107567247.1">
    <property type="nucleotide sequence ID" value="NZ_PYYB01000001.1"/>
</dbReference>
<comment type="caution">
    <text evidence="1">The sequence shown here is derived from an EMBL/GenBank/DDBJ whole genome shotgun (WGS) entry which is preliminary data.</text>
</comment>
<keyword evidence="2" id="KW-1185">Reference proteome</keyword>
<gene>
    <name evidence="1" type="ORF">C7Y72_03660</name>
</gene>
<dbReference type="OrthoDB" id="9957236at2"/>
<dbReference type="Proteomes" id="UP000240739">
    <property type="component" value="Unassembled WGS sequence"/>
</dbReference>
<proteinExistence type="predicted"/>